<evidence type="ECO:0000313" key="10">
    <source>
        <dbReference type="EMBL" id="SCZ57207.1"/>
    </source>
</evidence>
<keyword evidence="8" id="KW-0288">FMN</keyword>
<comment type="cofactor">
    <cofactor evidence="8">
        <name>heme b</name>
        <dbReference type="ChEBI" id="CHEBI:60344"/>
    </cofactor>
    <text evidence="8">Binds 1 heme b (iron(II)-protoporphyrin IX) group per subunit.</text>
</comment>
<protein>
    <recommendedName>
        <fullName evidence="8">Protein-methionine-sulfoxide reductase heme-binding subunit MsrQ</fullName>
    </recommendedName>
    <alternativeName>
        <fullName evidence="8">Flavocytochrome MsrQ</fullName>
    </alternativeName>
</protein>
<feature type="transmembrane region" description="Helical" evidence="8">
    <location>
        <begin position="86"/>
        <end position="110"/>
    </location>
</feature>
<dbReference type="Proteomes" id="UP000199648">
    <property type="component" value="Unassembled WGS sequence"/>
</dbReference>
<keyword evidence="2 8" id="KW-0813">Transport</keyword>
<dbReference type="PANTHER" id="PTHR36964:SF1">
    <property type="entry name" value="PROTEIN-METHIONINE-SULFOXIDE REDUCTASE HEME-BINDING SUBUNIT MSRQ"/>
    <property type="match status" value="1"/>
</dbReference>
<evidence type="ECO:0000256" key="2">
    <source>
        <dbReference type="ARBA" id="ARBA00022448"/>
    </source>
</evidence>
<feature type="transmembrane region" description="Helical" evidence="8">
    <location>
        <begin position="57"/>
        <end position="74"/>
    </location>
</feature>
<feature type="transmembrane region" description="Helical" evidence="8">
    <location>
        <begin position="122"/>
        <end position="139"/>
    </location>
</feature>
<keyword evidence="5 8" id="KW-1133">Transmembrane helix</keyword>
<dbReference type="OrthoDB" id="9788328at2"/>
<dbReference type="AlphaFoldDB" id="A0A1G5Q6B8"/>
<evidence type="ECO:0000256" key="1">
    <source>
        <dbReference type="ARBA" id="ARBA00004141"/>
    </source>
</evidence>
<reference evidence="10 11" key="1">
    <citation type="submission" date="2016-10" db="EMBL/GenBank/DDBJ databases">
        <authorList>
            <person name="de Groot N.N."/>
        </authorList>
    </citation>
    <scope>NUCLEOTIDE SEQUENCE [LARGE SCALE GENOMIC DNA]</scope>
    <source>
        <strain evidence="10 11">HLD2</strain>
    </source>
</reference>
<keyword evidence="7 8" id="KW-0472">Membrane</keyword>
<dbReference type="InterPro" id="IPR022837">
    <property type="entry name" value="MsrQ-like"/>
</dbReference>
<name>A0A1G5Q6B8_9GAMM</name>
<dbReference type="GO" id="GO:0005886">
    <property type="term" value="C:plasma membrane"/>
    <property type="evidence" value="ECO:0007669"/>
    <property type="project" value="UniProtKB-SubCell"/>
</dbReference>
<keyword evidence="11" id="KW-1185">Reference proteome</keyword>
<accession>A0A1G5Q6B8</accession>
<proteinExistence type="inferred from homology"/>
<evidence type="ECO:0000256" key="3">
    <source>
        <dbReference type="ARBA" id="ARBA00022617"/>
    </source>
</evidence>
<dbReference type="GO" id="GO:0009055">
    <property type="term" value="F:electron transfer activity"/>
    <property type="evidence" value="ECO:0007669"/>
    <property type="project" value="UniProtKB-UniRule"/>
</dbReference>
<dbReference type="GO" id="GO:0046872">
    <property type="term" value="F:metal ion binding"/>
    <property type="evidence" value="ECO:0007669"/>
    <property type="project" value="UniProtKB-KW"/>
</dbReference>
<keyword evidence="3 8" id="KW-0349">Heme</keyword>
<dbReference type="GO" id="GO:0030091">
    <property type="term" value="P:protein repair"/>
    <property type="evidence" value="ECO:0007669"/>
    <property type="project" value="UniProtKB-UniRule"/>
</dbReference>
<feature type="transmembrane region" description="Helical" evidence="8">
    <location>
        <begin position="184"/>
        <end position="205"/>
    </location>
</feature>
<organism evidence="10 11">
    <name type="scientific">Thiohalomonas denitrificans</name>
    <dbReference type="NCBI Taxonomy" id="415747"/>
    <lineage>
        <taxon>Bacteria</taxon>
        <taxon>Pseudomonadati</taxon>
        <taxon>Pseudomonadota</taxon>
        <taxon>Gammaproteobacteria</taxon>
        <taxon>Thiohalomonadales</taxon>
        <taxon>Thiohalomonadaceae</taxon>
        <taxon>Thiohalomonas</taxon>
    </lineage>
</organism>
<keyword evidence="4 8" id="KW-0812">Transmembrane</keyword>
<dbReference type="PANTHER" id="PTHR36964">
    <property type="entry name" value="PROTEIN-METHIONINE-SULFOXIDE REDUCTASE HEME-BINDING SUBUNIT MSRQ"/>
    <property type="match status" value="1"/>
</dbReference>
<keyword evidence="8" id="KW-0249">Electron transport</keyword>
<dbReference type="EMBL" id="FMWD01000004">
    <property type="protein sequence ID" value="SCZ57207.1"/>
    <property type="molecule type" value="Genomic_DNA"/>
</dbReference>
<dbReference type="HAMAP" id="MF_01207">
    <property type="entry name" value="MsrQ"/>
    <property type="match status" value="1"/>
</dbReference>
<keyword evidence="8" id="KW-0285">Flavoprotein</keyword>
<feature type="domain" description="Ferric oxidoreductase" evidence="9">
    <location>
        <begin position="55"/>
        <end position="169"/>
    </location>
</feature>
<gene>
    <name evidence="8" type="primary">msrQ</name>
    <name evidence="10" type="ORF">SAMN03097708_01385</name>
</gene>
<dbReference type="GO" id="GO:0020037">
    <property type="term" value="F:heme binding"/>
    <property type="evidence" value="ECO:0007669"/>
    <property type="project" value="UniProtKB-UniRule"/>
</dbReference>
<keyword evidence="6 8" id="KW-0408">Iron</keyword>
<evidence type="ECO:0000256" key="4">
    <source>
        <dbReference type="ARBA" id="ARBA00022692"/>
    </source>
</evidence>
<dbReference type="InterPro" id="IPR013130">
    <property type="entry name" value="Fe3_Rdtase_TM_dom"/>
</dbReference>
<evidence type="ECO:0000256" key="7">
    <source>
        <dbReference type="ARBA" id="ARBA00023136"/>
    </source>
</evidence>
<comment type="subcellular location">
    <subcellularLocation>
        <location evidence="8">Cell membrane</location>
        <topology evidence="8">Multi-pass membrane protein</topology>
    </subcellularLocation>
    <subcellularLocation>
        <location evidence="1">Membrane</location>
        <topology evidence="1">Multi-pass membrane protein</topology>
    </subcellularLocation>
</comment>
<dbReference type="GO" id="GO:0010181">
    <property type="term" value="F:FMN binding"/>
    <property type="evidence" value="ECO:0007669"/>
    <property type="project" value="UniProtKB-UniRule"/>
</dbReference>
<evidence type="ECO:0000256" key="5">
    <source>
        <dbReference type="ARBA" id="ARBA00022989"/>
    </source>
</evidence>
<dbReference type="GO" id="GO:0016679">
    <property type="term" value="F:oxidoreductase activity, acting on diphenols and related substances as donors"/>
    <property type="evidence" value="ECO:0007669"/>
    <property type="project" value="TreeGrafter"/>
</dbReference>
<dbReference type="Pfam" id="PF01794">
    <property type="entry name" value="Ferric_reduct"/>
    <property type="match status" value="1"/>
</dbReference>
<comment type="subunit">
    <text evidence="8">Heterodimer of a catalytic subunit (MsrP) and a heme-binding subunit (MsrQ).</text>
</comment>
<comment type="function">
    <text evidence="8">Part of the MsrPQ system that repairs oxidized periplasmic proteins containing methionine sulfoxide residues (Met-O), using respiratory chain electrons. Thus protects these proteins from oxidative-stress damage caused by reactive species of oxygen and chlorine generated by the host defense mechanisms. MsrPQ is essential for the maintenance of envelope integrity under bleach stress, rescuing a wide series of structurally unrelated periplasmic proteins from methionine oxidation. MsrQ provides electrons for reduction to the reductase catalytic subunit MsrP, using the quinone pool of the respiratory chain.</text>
</comment>
<dbReference type="STRING" id="415747.SAMN03097708_01385"/>
<keyword evidence="8" id="KW-1003">Cell membrane</keyword>
<evidence type="ECO:0000313" key="11">
    <source>
        <dbReference type="Proteomes" id="UP000199648"/>
    </source>
</evidence>
<keyword evidence="8" id="KW-0479">Metal-binding</keyword>
<feature type="transmembrane region" description="Helical" evidence="8">
    <location>
        <begin position="160"/>
        <end position="178"/>
    </location>
</feature>
<evidence type="ECO:0000256" key="6">
    <source>
        <dbReference type="ARBA" id="ARBA00023004"/>
    </source>
</evidence>
<comment type="cofactor">
    <cofactor evidence="8">
        <name>FMN</name>
        <dbReference type="ChEBI" id="CHEBI:58210"/>
    </cofactor>
    <text evidence="8">Binds 1 FMN per subunit.</text>
</comment>
<evidence type="ECO:0000256" key="8">
    <source>
        <dbReference type="HAMAP-Rule" id="MF_01207"/>
    </source>
</evidence>
<feature type="transmembrane region" description="Helical" evidence="8">
    <location>
        <begin position="20"/>
        <end position="37"/>
    </location>
</feature>
<evidence type="ECO:0000259" key="9">
    <source>
        <dbReference type="Pfam" id="PF01794"/>
    </source>
</evidence>
<sequence length="209" mass="23716">MRARAAGSTVRKDPIPRIKALVFPAALLPALYLWFATLTGNLGANPIEALIRGHGDWALRFLLLTLAITPLRRLSRWGGIMRFRRMLGLFAFFYATIHLLGYLVLDQFFAWGAIVEDIIERPFITVGMAACVLLVPLAITSTRKMQRRLGGRRWLRLHRLVYPAAALAVLHFYLMVKADTREPLIYAFLLAILLLMRLPPVAWAITRKP</sequence>
<comment type="similarity">
    <text evidence="8">Belongs to the MsrQ family.</text>
</comment>